<keyword evidence="3" id="KW-1185">Reference proteome</keyword>
<dbReference type="AlphaFoldDB" id="A0AAN6XRS8"/>
<feature type="non-terminal residue" evidence="2">
    <location>
        <position position="345"/>
    </location>
</feature>
<evidence type="ECO:0000313" key="3">
    <source>
        <dbReference type="Proteomes" id="UP001303160"/>
    </source>
</evidence>
<reference evidence="2" key="2">
    <citation type="submission" date="2023-05" db="EMBL/GenBank/DDBJ databases">
        <authorList>
            <consortium name="Lawrence Berkeley National Laboratory"/>
            <person name="Steindorff A."/>
            <person name="Hensen N."/>
            <person name="Bonometti L."/>
            <person name="Westerberg I."/>
            <person name="Brannstrom I.O."/>
            <person name="Guillou S."/>
            <person name="Cros-Aarteil S."/>
            <person name="Calhoun S."/>
            <person name="Haridas S."/>
            <person name="Kuo A."/>
            <person name="Mondo S."/>
            <person name="Pangilinan J."/>
            <person name="Riley R."/>
            <person name="Labutti K."/>
            <person name="Andreopoulos B."/>
            <person name="Lipzen A."/>
            <person name="Chen C."/>
            <person name="Yanf M."/>
            <person name="Daum C."/>
            <person name="Ng V."/>
            <person name="Clum A."/>
            <person name="Ohm R."/>
            <person name="Martin F."/>
            <person name="Silar P."/>
            <person name="Natvig D."/>
            <person name="Lalanne C."/>
            <person name="Gautier V."/>
            <person name="Ament-Velasquez S.L."/>
            <person name="Kruys A."/>
            <person name="Hutchinson M.I."/>
            <person name="Powell A.J."/>
            <person name="Barry K."/>
            <person name="Miller A.N."/>
            <person name="Grigoriev I.V."/>
            <person name="Debuchy R."/>
            <person name="Gladieux P."/>
            <person name="Thoren M.H."/>
            <person name="Johannesson H."/>
        </authorList>
    </citation>
    <scope>NUCLEOTIDE SEQUENCE</scope>
    <source>
        <strain evidence="2">CBS 315.58</strain>
    </source>
</reference>
<feature type="compositionally biased region" description="Low complexity" evidence="1">
    <location>
        <begin position="73"/>
        <end position="87"/>
    </location>
</feature>
<dbReference type="EMBL" id="MU863883">
    <property type="protein sequence ID" value="KAK4204260.1"/>
    <property type="molecule type" value="Genomic_DNA"/>
</dbReference>
<accession>A0AAN6XRS8</accession>
<sequence>MGKDKYRNRNSGGGNNRGGNNQNNNSSHQNQNNSQGAYRGNNFNPSHQNQSSQNSNNNQGTYKGKNFNPSYHNQNNNQNNNPNNNNQGAYRGKNFNPNYQNQNQNQNQNRNQNNSWNNGQNQTNNWNNSNRSNQQNGNNQNNRNQNNQQNGNWKRRRNHYWQPITGANVGEDEVLTMFEAHTIQIATLAQNFATLSRSVGGYYKSEEEFIEKHRAQIYNCKLFYIQGNLEDSSITPHVVAEHIEQFLEQHAAYIYRLYLYFIPQTRDPSWRMLDFLIHIRQDASYRWEPLITIDSTQAFDGEDVIMVDNGGSYTISLCQFCNFAPLPYLTLRYGLVDPDVTGHSY</sequence>
<organism evidence="2 3">
    <name type="scientific">Triangularia verruculosa</name>
    <dbReference type="NCBI Taxonomy" id="2587418"/>
    <lineage>
        <taxon>Eukaryota</taxon>
        <taxon>Fungi</taxon>
        <taxon>Dikarya</taxon>
        <taxon>Ascomycota</taxon>
        <taxon>Pezizomycotina</taxon>
        <taxon>Sordariomycetes</taxon>
        <taxon>Sordariomycetidae</taxon>
        <taxon>Sordariales</taxon>
        <taxon>Podosporaceae</taxon>
        <taxon>Triangularia</taxon>
    </lineage>
</organism>
<feature type="region of interest" description="Disordered" evidence="1">
    <location>
        <begin position="1"/>
        <end position="155"/>
    </location>
</feature>
<name>A0AAN6XRS8_9PEZI</name>
<protein>
    <submittedName>
        <fullName evidence="2">Uncharacterized protein</fullName>
    </submittedName>
</protein>
<feature type="compositionally biased region" description="Low complexity" evidence="1">
    <location>
        <begin position="18"/>
        <end position="59"/>
    </location>
</feature>
<gene>
    <name evidence="2" type="ORF">QBC40DRAFT_153842</name>
</gene>
<comment type="caution">
    <text evidence="2">The sequence shown here is derived from an EMBL/GenBank/DDBJ whole genome shotgun (WGS) entry which is preliminary data.</text>
</comment>
<reference evidence="2" key="1">
    <citation type="journal article" date="2023" name="Mol. Phylogenet. Evol.">
        <title>Genome-scale phylogeny and comparative genomics of the fungal order Sordariales.</title>
        <authorList>
            <person name="Hensen N."/>
            <person name="Bonometti L."/>
            <person name="Westerberg I."/>
            <person name="Brannstrom I.O."/>
            <person name="Guillou S."/>
            <person name="Cros-Aarteil S."/>
            <person name="Calhoun S."/>
            <person name="Haridas S."/>
            <person name="Kuo A."/>
            <person name="Mondo S."/>
            <person name="Pangilinan J."/>
            <person name="Riley R."/>
            <person name="LaButti K."/>
            <person name="Andreopoulos B."/>
            <person name="Lipzen A."/>
            <person name="Chen C."/>
            <person name="Yan M."/>
            <person name="Daum C."/>
            <person name="Ng V."/>
            <person name="Clum A."/>
            <person name="Steindorff A."/>
            <person name="Ohm R.A."/>
            <person name="Martin F."/>
            <person name="Silar P."/>
            <person name="Natvig D.O."/>
            <person name="Lalanne C."/>
            <person name="Gautier V."/>
            <person name="Ament-Velasquez S.L."/>
            <person name="Kruys A."/>
            <person name="Hutchinson M.I."/>
            <person name="Powell A.J."/>
            <person name="Barry K."/>
            <person name="Miller A.N."/>
            <person name="Grigoriev I.V."/>
            <person name="Debuchy R."/>
            <person name="Gladieux P."/>
            <person name="Hiltunen Thoren M."/>
            <person name="Johannesson H."/>
        </authorList>
    </citation>
    <scope>NUCLEOTIDE SEQUENCE</scope>
    <source>
        <strain evidence="2">CBS 315.58</strain>
    </source>
</reference>
<proteinExistence type="predicted"/>
<evidence type="ECO:0000313" key="2">
    <source>
        <dbReference type="EMBL" id="KAK4204260.1"/>
    </source>
</evidence>
<dbReference type="Proteomes" id="UP001303160">
    <property type="component" value="Unassembled WGS sequence"/>
</dbReference>
<feature type="compositionally biased region" description="Low complexity" evidence="1">
    <location>
        <begin position="100"/>
        <end position="152"/>
    </location>
</feature>
<evidence type="ECO:0000256" key="1">
    <source>
        <dbReference type="SAM" id="MobiDB-lite"/>
    </source>
</evidence>